<gene>
    <name evidence="1" type="ORF">QFZ46_002776</name>
</gene>
<organism evidence="1 2">
    <name type="scientific">Microbacterium murale</name>
    <dbReference type="NCBI Taxonomy" id="1081040"/>
    <lineage>
        <taxon>Bacteria</taxon>
        <taxon>Bacillati</taxon>
        <taxon>Actinomycetota</taxon>
        <taxon>Actinomycetes</taxon>
        <taxon>Micrococcales</taxon>
        <taxon>Microbacteriaceae</taxon>
        <taxon>Microbacterium</taxon>
    </lineage>
</organism>
<sequence>MRYPQIAPAEAVLLSVVPLGVILGEGAVVTRSTLAVSALGARIELAFDEEVPEDVVARIRRSWSGAAIEPGSAAAASAADPASDARIDVDTSGDVERRLESLSTRVTLDALAHNRGRLMMLHAAGIALDDGRVIAFVGPSGRGKTTLSRTLAQRFGYVSDETIAFDHELRVLPYRKPLSVVRAGAPKDQVAPADAGLRELPDAELTLAAIVLLDRDPSAIEPVVEHLHFADAAPLLAAQSSYLLEYDGTVCALAELCDRVGGVRLLRYAEAADVPAMIDRLLASEPEPAHWTRMRMHPIDADGASTTADAVDYGDAVVAFSDSTLRVLEGIAPAVLRAANESADFDRVVSAVLDSHGTPPSGDASGAVREVLVELADAGLVSASVIPVPRS</sequence>
<dbReference type="EMBL" id="JAUSXK010000001">
    <property type="protein sequence ID" value="MDQ0644616.1"/>
    <property type="molecule type" value="Genomic_DNA"/>
</dbReference>
<dbReference type="GO" id="GO:0005524">
    <property type="term" value="F:ATP binding"/>
    <property type="evidence" value="ECO:0007669"/>
    <property type="project" value="UniProtKB-KW"/>
</dbReference>
<dbReference type="Gene3D" id="3.40.50.300">
    <property type="entry name" value="P-loop containing nucleotide triphosphate hydrolases"/>
    <property type="match status" value="1"/>
</dbReference>
<keyword evidence="2" id="KW-1185">Reference proteome</keyword>
<evidence type="ECO:0000313" key="1">
    <source>
        <dbReference type="EMBL" id="MDQ0644616.1"/>
    </source>
</evidence>
<name>A0ABU0PB95_9MICO</name>
<dbReference type="InterPro" id="IPR027417">
    <property type="entry name" value="P-loop_NTPase"/>
</dbReference>
<evidence type="ECO:0000313" key="2">
    <source>
        <dbReference type="Proteomes" id="UP001239085"/>
    </source>
</evidence>
<protein>
    <submittedName>
        <fullName evidence="1">Energy-coupling factor transporter ATP-binding protein EcfA2</fullName>
    </submittedName>
</protein>
<keyword evidence="1" id="KW-0547">Nucleotide-binding</keyword>
<accession>A0ABU0PB95</accession>
<reference evidence="1 2" key="1">
    <citation type="submission" date="2023-07" db="EMBL/GenBank/DDBJ databases">
        <title>Comparative genomics of wheat-associated soil bacteria to identify genetic determinants of phenazine resistance.</title>
        <authorList>
            <person name="Mouncey N."/>
        </authorList>
    </citation>
    <scope>NUCLEOTIDE SEQUENCE [LARGE SCALE GENOMIC DNA]</scope>
    <source>
        <strain evidence="1 2">W2I7</strain>
    </source>
</reference>
<keyword evidence="1" id="KW-0067">ATP-binding</keyword>
<comment type="caution">
    <text evidence="1">The sequence shown here is derived from an EMBL/GenBank/DDBJ whole genome shotgun (WGS) entry which is preliminary data.</text>
</comment>
<dbReference type="Proteomes" id="UP001239085">
    <property type="component" value="Unassembled WGS sequence"/>
</dbReference>
<dbReference type="SUPFAM" id="SSF52540">
    <property type="entry name" value="P-loop containing nucleoside triphosphate hydrolases"/>
    <property type="match status" value="2"/>
</dbReference>
<proteinExistence type="predicted"/>